<dbReference type="AlphaFoldDB" id="A0A8S1XQA3"/>
<keyword evidence="2" id="KW-1185">Reference proteome</keyword>
<sequence>MKVMQKYQKPILQLEKLLQNLATLNLTLFNQEESVDVIEECTDVYSQYLRVKGTETIDNAKQACDQNNFIEAQRLLDNMMIQIQKNNNKVVYKCIGIIQDLNQAKQASQKIQYNNFGSKQLCQMIVNNYAQGGINSIFSFDGKQLQQLKSSQFLNLTQQTMIKIVQTKKAQY</sequence>
<dbReference type="Proteomes" id="UP000689195">
    <property type="component" value="Unassembled WGS sequence"/>
</dbReference>
<accession>A0A8S1XQA3</accession>
<dbReference type="EMBL" id="CAJJDO010000134">
    <property type="protein sequence ID" value="CAD8203656.1"/>
    <property type="molecule type" value="Genomic_DNA"/>
</dbReference>
<proteinExistence type="predicted"/>
<protein>
    <submittedName>
        <fullName evidence="1">Uncharacterized protein</fullName>
    </submittedName>
</protein>
<organism evidence="1 2">
    <name type="scientific">Paramecium pentaurelia</name>
    <dbReference type="NCBI Taxonomy" id="43138"/>
    <lineage>
        <taxon>Eukaryota</taxon>
        <taxon>Sar</taxon>
        <taxon>Alveolata</taxon>
        <taxon>Ciliophora</taxon>
        <taxon>Intramacronucleata</taxon>
        <taxon>Oligohymenophorea</taxon>
        <taxon>Peniculida</taxon>
        <taxon>Parameciidae</taxon>
        <taxon>Paramecium</taxon>
    </lineage>
</organism>
<name>A0A8S1XQA3_9CILI</name>
<dbReference type="OrthoDB" id="687730at2759"/>
<reference evidence="1" key="1">
    <citation type="submission" date="2021-01" db="EMBL/GenBank/DDBJ databases">
        <authorList>
            <consortium name="Genoscope - CEA"/>
            <person name="William W."/>
        </authorList>
    </citation>
    <scope>NUCLEOTIDE SEQUENCE</scope>
</reference>
<gene>
    <name evidence="1" type="ORF">PPENT_87.1.T1340108</name>
</gene>
<evidence type="ECO:0000313" key="1">
    <source>
        <dbReference type="EMBL" id="CAD8203656.1"/>
    </source>
</evidence>
<comment type="caution">
    <text evidence="1">The sequence shown here is derived from an EMBL/GenBank/DDBJ whole genome shotgun (WGS) entry which is preliminary data.</text>
</comment>
<evidence type="ECO:0000313" key="2">
    <source>
        <dbReference type="Proteomes" id="UP000689195"/>
    </source>
</evidence>